<dbReference type="Pfam" id="PF14258">
    <property type="entry name" value="DUF4350"/>
    <property type="match status" value="1"/>
</dbReference>
<evidence type="ECO:0000256" key="1">
    <source>
        <dbReference type="SAM" id="Phobius"/>
    </source>
</evidence>
<organism evidence="3 4">
    <name type="scientific">Panacibacter microcysteis</name>
    <dbReference type="NCBI Taxonomy" id="2793269"/>
    <lineage>
        <taxon>Bacteria</taxon>
        <taxon>Pseudomonadati</taxon>
        <taxon>Bacteroidota</taxon>
        <taxon>Chitinophagia</taxon>
        <taxon>Chitinophagales</taxon>
        <taxon>Chitinophagaceae</taxon>
        <taxon>Panacibacter</taxon>
    </lineage>
</organism>
<comment type="caution">
    <text evidence="3">The sequence shown here is derived from an EMBL/GenBank/DDBJ whole genome shotgun (WGS) entry which is preliminary data.</text>
</comment>
<proteinExistence type="predicted"/>
<feature type="transmembrane region" description="Helical" evidence="1">
    <location>
        <begin position="191"/>
        <end position="213"/>
    </location>
</feature>
<evidence type="ECO:0000313" key="4">
    <source>
        <dbReference type="Proteomes" id="UP000628448"/>
    </source>
</evidence>
<dbReference type="InterPro" id="IPR025646">
    <property type="entry name" value="DUF4350"/>
</dbReference>
<dbReference type="AlphaFoldDB" id="A0A931GZ08"/>
<keyword evidence="1" id="KW-0472">Membrane</keyword>
<name>A0A931GZ08_9BACT</name>
<keyword evidence="1" id="KW-0812">Transmembrane</keyword>
<accession>A0A931GZ08</accession>
<gene>
    <name evidence="3" type="ORF">I5907_17155</name>
</gene>
<keyword evidence="1" id="KW-1133">Transmembrane helix</keyword>
<feature type="transmembrane region" description="Helical" evidence="1">
    <location>
        <begin position="6"/>
        <end position="23"/>
    </location>
</feature>
<feature type="domain" description="DUF4350" evidence="2">
    <location>
        <begin position="38"/>
        <end position="223"/>
    </location>
</feature>
<protein>
    <recommendedName>
        <fullName evidence="2">DUF4350 domain-containing protein</fullName>
    </recommendedName>
</protein>
<dbReference type="RefSeq" id="WP_196992029.1">
    <property type="nucleotide sequence ID" value="NZ_JADWYR010000002.1"/>
</dbReference>
<evidence type="ECO:0000259" key="2">
    <source>
        <dbReference type="Pfam" id="PF14258"/>
    </source>
</evidence>
<evidence type="ECO:0000313" key="3">
    <source>
        <dbReference type="EMBL" id="MBG9377970.1"/>
    </source>
</evidence>
<reference evidence="3" key="1">
    <citation type="submission" date="2020-11" db="EMBL/GenBank/DDBJ databases">
        <title>Bacterial whole genome sequence for Panacibacter sp. DH6.</title>
        <authorList>
            <person name="Le V."/>
            <person name="Ko S."/>
            <person name="Ahn C.-Y."/>
            <person name="Oh H.-M."/>
        </authorList>
    </citation>
    <scope>NUCLEOTIDE SEQUENCE</scope>
    <source>
        <strain evidence="3">DH6</strain>
    </source>
</reference>
<dbReference type="EMBL" id="JADWYR010000002">
    <property type="protein sequence ID" value="MBG9377970.1"/>
    <property type="molecule type" value="Genomic_DNA"/>
</dbReference>
<keyword evidence="4" id="KW-1185">Reference proteome</keyword>
<dbReference type="Proteomes" id="UP000628448">
    <property type="component" value="Unassembled WGS sequence"/>
</dbReference>
<feature type="transmembrane region" description="Helical" evidence="1">
    <location>
        <begin position="260"/>
        <end position="278"/>
    </location>
</feature>
<sequence length="398" mass="45708">MRTSKIFIIVFAVLFILYIVVQLNKPREFDWTPSLSSTDKNPFGTFVLHEQLKQLFPSADIQSHRVPIYNVLHDVYADNSAYILLTARFTPGAADLSAMLDYVSAGNTVLISAVDADKKLLDTLGLSFQPFAGFMEKDSTTINFVNPALHTVRDYGFRRQTIDGYFNKINKKDSIIVLGTRSDTLPNFVKVLYGDGFFLVHAAPICFSNYFMLYRNNQEYTAKALSYIPKTVKTLHWDEYYKLGREGASTPLRFFLNNDFLKWALWLSVTAALLYVLFQAKRKQRIIPVIEPVRNTTLEFVQTVSSVYFGQKDNNSIAHKKILFWQEYIRQRYYLIATVMDANFVQQLARKSGVSKELIETILQHIQRAEAQPKITDGLLMELTGSIDEFYQLSKKIV</sequence>